<evidence type="ECO:0000313" key="1">
    <source>
        <dbReference type="EMBL" id="CAG8812042.1"/>
    </source>
</evidence>
<evidence type="ECO:0000313" key="2">
    <source>
        <dbReference type="Proteomes" id="UP000789920"/>
    </source>
</evidence>
<dbReference type="Proteomes" id="UP000789920">
    <property type="component" value="Unassembled WGS sequence"/>
</dbReference>
<proteinExistence type="predicted"/>
<reference evidence="1" key="1">
    <citation type="submission" date="2021-06" db="EMBL/GenBank/DDBJ databases">
        <authorList>
            <person name="Kallberg Y."/>
            <person name="Tangrot J."/>
            <person name="Rosling A."/>
        </authorList>
    </citation>
    <scope>NUCLEOTIDE SEQUENCE</scope>
    <source>
        <strain evidence="1">MA461A</strain>
    </source>
</reference>
<sequence length="117" mass="11729">MGFDFGDFLGKAVTTVATIGTAAVITAATGGTGLIVIGGLTTASGFCFEQAGKEANDETLKKVGGFIKGVGLTTATGGGLPAVCNVVAEKVTVAEEAIKFGIQTYQSYEDAVDTVKT</sequence>
<gene>
    <name evidence="1" type="ORF">RPERSI_LOCUS23447</name>
</gene>
<protein>
    <submittedName>
        <fullName evidence="1">8298_t:CDS:1</fullName>
    </submittedName>
</protein>
<dbReference type="EMBL" id="CAJVQC010073152">
    <property type="protein sequence ID" value="CAG8812042.1"/>
    <property type="molecule type" value="Genomic_DNA"/>
</dbReference>
<organism evidence="1 2">
    <name type="scientific">Racocetra persica</name>
    <dbReference type="NCBI Taxonomy" id="160502"/>
    <lineage>
        <taxon>Eukaryota</taxon>
        <taxon>Fungi</taxon>
        <taxon>Fungi incertae sedis</taxon>
        <taxon>Mucoromycota</taxon>
        <taxon>Glomeromycotina</taxon>
        <taxon>Glomeromycetes</taxon>
        <taxon>Diversisporales</taxon>
        <taxon>Gigasporaceae</taxon>
        <taxon>Racocetra</taxon>
    </lineage>
</organism>
<feature type="non-terminal residue" evidence="1">
    <location>
        <position position="117"/>
    </location>
</feature>
<keyword evidence="2" id="KW-1185">Reference proteome</keyword>
<name>A0ACA9RX22_9GLOM</name>
<accession>A0ACA9RX22</accession>
<comment type="caution">
    <text evidence="1">The sequence shown here is derived from an EMBL/GenBank/DDBJ whole genome shotgun (WGS) entry which is preliminary data.</text>
</comment>